<organism evidence="1 2">
    <name type="scientific">Spiroplasma platyhelix PALS-1</name>
    <dbReference type="NCBI Taxonomy" id="1276218"/>
    <lineage>
        <taxon>Bacteria</taxon>
        <taxon>Bacillati</taxon>
        <taxon>Mycoplasmatota</taxon>
        <taxon>Mollicutes</taxon>
        <taxon>Entomoplasmatales</taxon>
        <taxon>Spiroplasmataceae</taxon>
        <taxon>Spiroplasma</taxon>
    </lineage>
</organism>
<dbReference type="RefSeq" id="WP_168105089.1">
    <property type="nucleotide sequence ID" value="NZ_CP051215.1"/>
</dbReference>
<keyword evidence="2" id="KW-1185">Reference proteome</keyword>
<dbReference type="Proteomes" id="UP000584587">
    <property type="component" value="Unassembled WGS sequence"/>
</dbReference>
<sequence length="368" mass="42054">MFKRFLLLVVTIPTLLGFTSKIVACQWDLVPEVLLVTSYENAQQQSSEDKIIYQKLRSIYGDNLVTAIFSAIDDNTYANILSNLITRFNLKKIFILDPKFVDYLPKTSSDVTPNTNLIRVLQQFTNVDFYFFNNQIADSIKVTNNIYEFRFDTPNKEHPTPELTYGAAAAKHFYDQLTLPDGSGNIDTTRYNFDVDTSDSKWIVRVGVLNNIGSVYQQKVVDDFIASLANNIPLNTKYEYYAVDLKITNSYNHANVQIIEQAASTLYQYNHVNFVFNSNYWYNNEIVHAASSANQTKTTKFIANSVVNKDDYKYKGGNYLMFAYNLDLAILDYTVDNSFPETLQVIDDAPEKFHAYGLNSNLNFVDGN</sequence>
<accession>A0A846TWQ0</accession>
<protein>
    <submittedName>
        <fullName evidence="1">Uncharacterized protein</fullName>
    </submittedName>
</protein>
<name>A0A846TWQ0_9MOLU</name>
<proteinExistence type="predicted"/>
<dbReference type="EMBL" id="JAAVVK010000002">
    <property type="protein sequence ID" value="NKE38612.1"/>
    <property type="molecule type" value="Genomic_DNA"/>
</dbReference>
<comment type="caution">
    <text evidence="1">The sequence shown here is derived from an EMBL/GenBank/DDBJ whole genome shotgun (WGS) entry which is preliminary data.</text>
</comment>
<gene>
    <name evidence="1" type="ORF">HER12_02440</name>
</gene>
<evidence type="ECO:0000313" key="1">
    <source>
        <dbReference type="EMBL" id="NKE38612.1"/>
    </source>
</evidence>
<dbReference type="AlphaFoldDB" id="A0A846TWQ0"/>
<reference evidence="1 2" key="1">
    <citation type="submission" date="2020-04" db="EMBL/GenBank/DDBJ databases">
        <title>Complete genome sequence of Spiroplasma platyhelix ATCC 51748, an insect isolate.</title>
        <authorList>
            <person name="Green E.A."/>
            <person name="Klassen J.L."/>
        </authorList>
    </citation>
    <scope>NUCLEOTIDE SEQUENCE [LARGE SCALE GENOMIC DNA]</scope>
    <source>
        <strain evidence="1 2">PALS-1</strain>
    </source>
</reference>
<evidence type="ECO:0000313" key="2">
    <source>
        <dbReference type="Proteomes" id="UP000584587"/>
    </source>
</evidence>